<evidence type="ECO:0000313" key="3">
    <source>
        <dbReference type="Proteomes" id="UP000004474"/>
    </source>
</evidence>
<dbReference type="EMBL" id="ALWX01000071">
    <property type="protein sequence ID" value="EKA60203.1"/>
    <property type="molecule type" value="Genomic_DNA"/>
</dbReference>
<accession>K1ELP3</accession>
<feature type="compositionally biased region" description="Basic and acidic residues" evidence="1">
    <location>
        <begin position="1"/>
        <end position="16"/>
    </location>
</feature>
<reference evidence="2 3" key="1">
    <citation type="journal article" date="2012" name="J. Bacteriol.">
        <title>Genome Sequence of Janibacter hoylei MTCC8307, Isolated from the Stratospheric Air.</title>
        <authorList>
            <person name="Pawar S.P."/>
            <person name="Dhotre D.P."/>
            <person name="Shetty S.A."/>
            <person name="Chowdhury S.P."/>
            <person name="Chaudhari B.L."/>
            <person name="Shouche Y.S."/>
        </authorList>
    </citation>
    <scope>NUCLEOTIDE SEQUENCE [LARGE SCALE GENOMIC DNA]</scope>
    <source>
        <strain evidence="2 3">PVAS-1</strain>
    </source>
</reference>
<name>K1ELP3_9MICO</name>
<gene>
    <name evidence="2" type="ORF">B277_14189</name>
</gene>
<dbReference type="AlphaFoldDB" id="K1ELP3"/>
<proteinExistence type="predicted"/>
<feature type="region of interest" description="Disordered" evidence="1">
    <location>
        <begin position="1"/>
        <end position="54"/>
    </location>
</feature>
<feature type="compositionally biased region" description="Basic and acidic residues" evidence="1">
    <location>
        <begin position="76"/>
        <end position="86"/>
    </location>
</feature>
<evidence type="ECO:0000313" key="2">
    <source>
        <dbReference type="EMBL" id="EKA60203.1"/>
    </source>
</evidence>
<feature type="region of interest" description="Disordered" evidence="1">
    <location>
        <begin position="73"/>
        <end position="119"/>
    </location>
</feature>
<feature type="compositionally biased region" description="Basic and acidic residues" evidence="1">
    <location>
        <begin position="42"/>
        <end position="54"/>
    </location>
</feature>
<organism evidence="2 3">
    <name type="scientific">Janibacter hoylei PVAS-1</name>
    <dbReference type="NCBI Taxonomy" id="1210046"/>
    <lineage>
        <taxon>Bacteria</taxon>
        <taxon>Bacillati</taxon>
        <taxon>Actinomycetota</taxon>
        <taxon>Actinomycetes</taxon>
        <taxon>Micrococcales</taxon>
        <taxon>Intrasporangiaceae</taxon>
        <taxon>Janibacter</taxon>
    </lineage>
</organism>
<evidence type="ECO:0000256" key="1">
    <source>
        <dbReference type="SAM" id="MobiDB-lite"/>
    </source>
</evidence>
<comment type="caution">
    <text evidence="2">The sequence shown here is derived from an EMBL/GenBank/DDBJ whole genome shotgun (WGS) entry which is preliminary data.</text>
</comment>
<sequence length="119" mass="12085">MLGVGRRDETGVDELGHGLAGAARGVGGHRRGRAVQGDPLEDPPRLRGEIGHRSREVVGEGVAEAVGRRAQACGVRAEHVDDRAGEGEPVGGPPQQGGGGQVLDEGGGAPFVRAEEGGR</sequence>
<protein>
    <submittedName>
        <fullName evidence="2">Uncharacterized protein</fullName>
    </submittedName>
</protein>
<dbReference type="Proteomes" id="UP000004474">
    <property type="component" value="Unassembled WGS sequence"/>
</dbReference>
<feature type="compositionally biased region" description="Gly residues" evidence="1">
    <location>
        <begin position="88"/>
        <end position="109"/>
    </location>
</feature>